<dbReference type="Gene3D" id="3.20.20.70">
    <property type="entry name" value="Aldolase class I"/>
    <property type="match status" value="1"/>
</dbReference>
<keyword evidence="3" id="KW-0479">Metal-binding</keyword>
<evidence type="ECO:0000313" key="7">
    <source>
        <dbReference type="EMBL" id="ADD68816.1"/>
    </source>
</evidence>
<evidence type="ECO:0000313" key="8">
    <source>
        <dbReference type="Proteomes" id="UP000002012"/>
    </source>
</evidence>
<dbReference type="Pfam" id="PF04055">
    <property type="entry name" value="Radical_SAM"/>
    <property type="match status" value="1"/>
</dbReference>
<name>D4H1Q6_DENA2</name>
<evidence type="ECO:0000259" key="6">
    <source>
        <dbReference type="PROSITE" id="PS51918"/>
    </source>
</evidence>
<keyword evidence="5" id="KW-0411">Iron-sulfur</keyword>
<comment type="cofactor">
    <cofactor evidence="1">
        <name>[4Fe-4S] cluster</name>
        <dbReference type="ChEBI" id="CHEBI:49883"/>
    </cofactor>
</comment>
<dbReference type="InterPro" id="IPR007197">
    <property type="entry name" value="rSAM"/>
</dbReference>
<dbReference type="eggNOG" id="COG2108">
    <property type="taxonomic scope" value="Bacteria"/>
</dbReference>
<sequence length="435" mass="49356">MLERYAELNTAEFGRMYDLIPFLEGSTAESYEHQRQMLLEKLAGLVQWGHRGTKADVSAMSEGCRLCGEGVWSCLFINGKCNCDCFYCPASQNEECLPTTNAVSFSSPAEYTAYLKEFGFRGASISGGEPLLTPERTLSYIKAVKDEFKDKIYMWMYTNGSLVTKDILQMLKEAGLDEIRFDIGATDYDLSKLKSAVGIIPFVTVEIPAVPEELDNMKTVMHELAKIGVNHLNLHQLRLTPYNFPNLIERDYHYIHNESVTVAESELTALELMLYGKQNSINLPVNYCSFPYKNRYQGYASRKRSIEQMIKNFETITKNGYIRRITVAAPDIQGSLTAPSEKNGDSSISIHQDDISEISHNADIIISYFSARQIHSVSYRNPFKIIHLTDSKDVVIERFRVSKDIRTNASDFANGILPDECRRFEVFSEGLLDYI</sequence>
<dbReference type="RefSeq" id="WP_013011320.1">
    <property type="nucleotide sequence ID" value="NC_013943.1"/>
</dbReference>
<proteinExistence type="predicted"/>
<dbReference type="Proteomes" id="UP000002012">
    <property type="component" value="Chromosome"/>
</dbReference>
<dbReference type="InterPro" id="IPR013785">
    <property type="entry name" value="Aldolase_TIM"/>
</dbReference>
<dbReference type="HOGENOM" id="CLU_574571_0_0_0"/>
<dbReference type="InterPro" id="IPR058240">
    <property type="entry name" value="rSAM_sf"/>
</dbReference>
<dbReference type="InParanoid" id="D4H1Q6"/>
<accession>D4H1Q6</accession>
<keyword evidence="4" id="KW-0408">Iron</keyword>
<keyword evidence="2" id="KW-0949">S-adenosyl-L-methionine</keyword>
<dbReference type="GO" id="GO:0046872">
    <property type="term" value="F:metal ion binding"/>
    <property type="evidence" value="ECO:0007669"/>
    <property type="project" value="UniProtKB-KW"/>
</dbReference>
<dbReference type="PROSITE" id="PS51918">
    <property type="entry name" value="RADICAL_SAM"/>
    <property type="match status" value="1"/>
</dbReference>
<evidence type="ECO:0000256" key="4">
    <source>
        <dbReference type="ARBA" id="ARBA00023004"/>
    </source>
</evidence>
<evidence type="ECO:0000256" key="5">
    <source>
        <dbReference type="ARBA" id="ARBA00023014"/>
    </source>
</evidence>
<feature type="domain" description="Radical SAM core" evidence="6">
    <location>
        <begin position="66"/>
        <end position="282"/>
    </location>
</feature>
<dbReference type="AlphaFoldDB" id="D4H1Q6"/>
<organism evidence="7 8">
    <name type="scientific">Denitrovibrio acetiphilus (strain DSM 12809 / NBRC 114555 / N2460)</name>
    <dbReference type="NCBI Taxonomy" id="522772"/>
    <lineage>
        <taxon>Bacteria</taxon>
        <taxon>Pseudomonadati</taxon>
        <taxon>Deferribacterota</taxon>
        <taxon>Deferribacteres</taxon>
        <taxon>Deferribacterales</taxon>
        <taxon>Geovibrionaceae</taxon>
        <taxon>Denitrovibrio</taxon>
    </lineage>
</organism>
<dbReference type="PANTHER" id="PTHR43288">
    <property type="entry name" value="BIOTIN SYNTHASE-RELATED PROTEIN, RADICAL SAM SUPERFAMILY"/>
    <property type="match status" value="1"/>
</dbReference>
<dbReference type="OrthoDB" id="9810775at2"/>
<dbReference type="PANTHER" id="PTHR43288:SF1">
    <property type="entry name" value="GLYCYL-RADICAL ENZYME ACTIVATING ENZYME MJ0021-RELATED"/>
    <property type="match status" value="1"/>
</dbReference>
<evidence type="ECO:0000256" key="1">
    <source>
        <dbReference type="ARBA" id="ARBA00001966"/>
    </source>
</evidence>
<protein>
    <submittedName>
        <fullName evidence="7">Radical SAM domain protein</fullName>
    </submittedName>
</protein>
<dbReference type="SFLD" id="SFLDS00029">
    <property type="entry name" value="Radical_SAM"/>
    <property type="match status" value="1"/>
</dbReference>
<dbReference type="CDD" id="cd01335">
    <property type="entry name" value="Radical_SAM"/>
    <property type="match status" value="1"/>
</dbReference>
<dbReference type="EMBL" id="CP001968">
    <property type="protein sequence ID" value="ADD68816.1"/>
    <property type="molecule type" value="Genomic_DNA"/>
</dbReference>
<dbReference type="InterPro" id="IPR040087">
    <property type="entry name" value="MJ0021-like"/>
</dbReference>
<dbReference type="GO" id="GO:0051536">
    <property type="term" value="F:iron-sulfur cluster binding"/>
    <property type="evidence" value="ECO:0007669"/>
    <property type="project" value="UniProtKB-KW"/>
</dbReference>
<keyword evidence="8" id="KW-1185">Reference proteome</keyword>
<dbReference type="PaxDb" id="522772-Dacet_2053"/>
<dbReference type="GO" id="GO:0003824">
    <property type="term" value="F:catalytic activity"/>
    <property type="evidence" value="ECO:0007669"/>
    <property type="project" value="InterPro"/>
</dbReference>
<dbReference type="SFLD" id="SFLDG01108">
    <property type="entry name" value="Uncharacterised_Radical_SAM_Su"/>
    <property type="match status" value="1"/>
</dbReference>
<dbReference type="STRING" id="522772.Dacet_2053"/>
<gene>
    <name evidence="7" type="ordered locus">Dacet_2053</name>
</gene>
<dbReference type="KEGG" id="dap:Dacet_2053"/>
<evidence type="ECO:0000256" key="2">
    <source>
        <dbReference type="ARBA" id="ARBA00022691"/>
    </source>
</evidence>
<dbReference type="SUPFAM" id="SSF102114">
    <property type="entry name" value="Radical SAM enzymes"/>
    <property type="match status" value="1"/>
</dbReference>
<evidence type="ECO:0000256" key="3">
    <source>
        <dbReference type="ARBA" id="ARBA00022723"/>
    </source>
</evidence>
<reference evidence="7 8" key="1">
    <citation type="journal article" date="2010" name="Stand. Genomic Sci.">
        <title>Complete genome sequence of Denitrovibrio acetiphilus type strain (N2460).</title>
        <authorList>
            <person name="Kiss H."/>
            <person name="Lang E."/>
            <person name="Lapidus A."/>
            <person name="Copeland A."/>
            <person name="Nolan M."/>
            <person name="Glavina Del Rio T."/>
            <person name="Chen F."/>
            <person name="Lucas S."/>
            <person name="Tice H."/>
            <person name="Cheng J.F."/>
            <person name="Han C."/>
            <person name="Goodwin L."/>
            <person name="Pitluck S."/>
            <person name="Liolios K."/>
            <person name="Pati A."/>
            <person name="Ivanova N."/>
            <person name="Mavromatis K."/>
            <person name="Chen A."/>
            <person name="Palaniappan K."/>
            <person name="Land M."/>
            <person name="Hauser L."/>
            <person name="Chang Y.J."/>
            <person name="Jeffries C.D."/>
            <person name="Detter J.C."/>
            <person name="Brettin T."/>
            <person name="Spring S."/>
            <person name="Rohde M."/>
            <person name="Goker M."/>
            <person name="Woyke T."/>
            <person name="Bristow J."/>
            <person name="Eisen J.A."/>
            <person name="Markowitz V."/>
            <person name="Hugenholtz P."/>
            <person name="Kyrpides N.C."/>
            <person name="Klenk H.P."/>
        </authorList>
    </citation>
    <scope>NUCLEOTIDE SEQUENCE [LARGE SCALE GENOMIC DNA]</scope>
    <source>
        <strain evidence="8">DSM 12809 / NBRC 114555 / N2460</strain>
    </source>
</reference>